<accession>A0A6H5I4A5</accession>
<evidence type="ECO:0000256" key="1">
    <source>
        <dbReference type="SAM" id="MobiDB-lite"/>
    </source>
</evidence>
<dbReference type="AlphaFoldDB" id="A0A6H5I4A5"/>
<organism evidence="2 3">
    <name type="scientific">Trichogramma brassicae</name>
    <dbReference type="NCBI Taxonomy" id="86971"/>
    <lineage>
        <taxon>Eukaryota</taxon>
        <taxon>Metazoa</taxon>
        <taxon>Ecdysozoa</taxon>
        <taxon>Arthropoda</taxon>
        <taxon>Hexapoda</taxon>
        <taxon>Insecta</taxon>
        <taxon>Pterygota</taxon>
        <taxon>Neoptera</taxon>
        <taxon>Endopterygota</taxon>
        <taxon>Hymenoptera</taxon>
        <taxon>Apocrita</taxon>
        <taxon>Proctotrupomorpha</taxon>
        <taxon>Chalcidoidea</taxon>
        <taxon>Trichogrammatidae</taxon>
        <taxon>Trichogramma</taxon>
    </lineage>
</organism>
<keyword evidence="3" id="KW-1185">Reference proteome</keyword>
<sequence>MLNQNFEQPWYFTEERPVIPTSRSSARRTAPAYPYSICATERPTAARDTTRTRGCALLVMCSSSNSGVHSCPRADNKDPLKPPAERGAAATEFNWASSRKRSRISARRCISCARTSSICARSSWRWRTATSDCSSRSASRTRSSATSSSSWRSSCRPDFSTKRAQIRDIVESLNEEANNNNSNINKINDRRENKKLGNGSICADENRVVQRSVIQTEIRPNARRLLAERFVFDAMNERAKGRCAIKLCYTKKKKI</sequence>
<evidence type="ECO:0000313" key="2">
    <source>
        <dbReference type="EMBL" id="CAB0032087.1"/>
    </source>
</evidence>
<proteinExistence type="predicted"/>
<gene>
    <name evidence="2" type="ORF">TBRA_LOCUS4036</name>
</gene>
<feature type="region of interest" description="Disordered" evidence="1">
    <location>
        <begin position="135"/>
        <end position="156"/>
    </location>
</feature>
<evidence type="ECO:0000313" key="3">
    <source>
        <dbReference type="Proteomes" id="UP000479190"/>
    </source>
</evidence>
<dbReference type="Proteomes" id="UP000479190">
    <property type="component" value="Unassembled WGS sequence"/>
</dbReference>
<protein>
    <submittedName>
        <fullName evidence="2">Uncharacterized protein</fullName>
    </submittedName>
</protein>
<dbReference type="EMBL" id="CADCXV010000664">
    <property type="protein sequence ID" value="CAB0032087.1"/>
    <property type="molecule type" value="Genomic_DNA"/>
</dbReference>
<reference evidence="2 3" key="1">
    <citation type="submission" date="2020-02" db="EMBL/GenBank/DDBJ databases">
        <authorList>
            <person name="Ferguson B K."/>
        </authorList>
    </citation>
    <scope>NUCLEOTIDE SEQUENCE [LARGE SCALE GENOMIC DNA]</scope>
</reference>
<name>A0A6H5I4A5_9HYME</name>